<dbReference type="OrthoDB" id="9782889at2"/>
<feature type="binding site" description="in other chain" evidence="5">
    <location>
        <begin position="89"/>
        <end position="92"/>
    </location>
    <ligand>
        <name>phosphate</name>
        <dbReference type="ChEBI" id="CHEBI:43474"/>
        <note>ligand shared between dimeric partners</note>
    </ligand>
</feature>
<dbReference type="NCBIfam" id="TIGR00107">
    <property type="entry name" value="deoD"/>
    <property type="match status" value="1"/>
</dbReference>
<dbReference type="GO" id="GO:0006152">
    <property type="term" value="P:purine nucleoside catabolic process"/>
    <property type="evidence" value="ECO:0007669"/>
    <property type="project" value="TreeGrafter"/>
</dbReference>
<protein>
    <recommendedName>
        <fullName evidence="5">Purine nucleoside phosphorylase DeoD-type</fullName>
        <shortName evidence="5">PNP</shortName>
        <ecNumber evidence="5">2.4.2.1</ecNumber>
    </recommendedName>
</protein>
<dbReference type="CDD" id="cd09006">
    <property type="entry name" value="PNP_EcPNPI-like"/>
    <property type="match status" value="1"/>
</dbReference>
<dbReference type="Proteomes" id="UP000254701">
    <property type="component" value="Unassembled WGS sequence"/>
</dbReference>
<evidence type="ECO:0000256" key="4">
    <source>
        <dbReference type="ARBA" id="ARBA00048447"/>
    </source>
</evidence>
<feature type="binding site" evidence="5">
    <location>
        <position position="6"/>
    </location>
    <ligand>
        <name>a purine D-ribonucleoside</name>
        <dbReference type="ChEBI" id="CHEBI:142355"/>
        <note>ligand shared between dimeric partners</note>
    </ligand>
</feature>
<evidence type="ECO:0000313" key="8">
    <source>
        <dbReference type="Proteomes" id="UP000254701"/>
    </source>
</evidence>
<name>A0A380WMP2_AMIAI</name>
<evidence type="ECO:0000256" key="1">
    <source>
        <dbReference type="ARBA" id="ARBA00010456"/>
    </source>
</evidence>
<dbReference type="GO" id="GO:0005829">
    <property type="term" value="C:cytosol"/>
    <property type="evidence" value="ECO:0007669"/>
    <property type="project" value="TreeGrafter"/>
</dbReference>
<dbReference type="InterPro" id="IPR000845">
    <property type="entry name" value="Nucleoside_phosphorylase_d"/>
</dbReference>
<evidence type="ECO:0000256" key="2">
    <source>
        <dbReference type="ARBA" id="ARBA00022676"/>
    </source>
</evidence>
<comment type="similarity">
    <text evidence="1 5">Belongs to the PNP/UDP phosphorylase family.</text>
</comment>
<feature type="domain" description="Nucleoside phosphorylase" evidence="6">
    <location>
        <begin position="18"/>
        <end position="225"/>
    </location>
</feature>
<gene>
    <name evidence="5 7" type="primary">deoD</name>
    <name evidence="7" type="ORF">NCTC10684_03358</name>
</gene>
<organism evidence="7 8">
    <name type="scientific">Aminobacter aminovorans</name>
    <name type="common">Chelatobacter heintzii</name>
    <dbReference type="NCBI Taxonomy" id="83263"/>
    <lineage>
        <taxon>Bacteria</taxon>
        <taxon>Pseudomonadati</taxon>
        <taxon>Pseudomonadota</taxon>
        <taxon>Alphaproteobacteria</taxon>
        <taxon>Hyphomicrobiales</taxon>
        <taxon>Phyllobacteriaceae</taxon>
        <taxon>Aminobacter</taxon>
    </lineage>
</organism>
<reference evidence="7 8" key="1">
    <citation type="submission" date="2018-06" db="EMBL/GenBank/DDBJ databases">
        <authorList>
            <consortium name="Pathogen Informatics"/>
            <person name="Doyle S."/>
        </authorList>
    </citation>
    <scope>NUCLEOTIDE SEQUENCE [LARGE SCALE GENOMIC DNA]</scope>
    <source>
        <strain evidence="7 8">NCTC10684</strain>
    </source>
</reference>
<dbReference type="PANTHER" id="PTHR43691:SF11">
    <property type="entry name" value="FI09636P-RELATED"/>
    <property type="match status" value="1"/>
</dbReference>
<dbReference type="NCBIfam" id="NF004489">
    <property type="entry name" value="PRK05819.1"/>
    <property type="match status" value="1"/>
</dbReference>
<dbReference type="GO" id="GO:0004731">
    <property type="term" value="F:purine-nucleoside phosphorylase activity"/>
    <property type="evidence" value="ECO:0007669"/>
    <property type="project" value="UniProtKB-UniRule"/>
</dbReference>
<keyword evidence="2 5" id="KW-0328">Glycosyltransferase</keyword>
<accession>A0A380WMP2</accession>
<comment type="catalytic activity">
    <reaction evidence="4">
        <text>uridine + phosphate = alpha-D-ribose 1-phosphate + uracil</text>
        <dbReference type="Rhea" id="RHEA:24388"/>
        <dbReference type="ChEBI" id="CHEBI:16704"/>
        <dbReference type="ChEBI" id="CHEBI:17568"/>
        <dbReference type="ChEBI" id="CHEBI:43474"/>
        <dbReference type="ChEBI" id="CHEBI:57720"/>
        <dbReference type="EC" id="2.4.2.3"/>
    </reaction>
</comment>
<dbReference type="PROSITE" id="PS01232">
    <property type="entry name" value="PNP_UDP_1"/>
    <property type="match status" value="1"/>
</dbReference>
<feature type="site" description="Important for catalytic activity" evidence="5">
    <location>
        <position position="220"/>
    </location>
</feature>
<feature type="binding site" description="in other chain" evidence="5">
    <location>
        <position position="22"/>
    </location>
    <ligand>
        <name>phosphate</name>
        <dbReference type="ChEBI" id="CHEBI:43474"/>
        <note>ligand shared between dimeric partners</note>
    </ligand>
</feature>
<dbReference type="Pfam" id="PF01048">
    <property type="entry name" value="PNP_UDP_1"/>
    <property type="match status" value="1"/>
</dbReference>
<evidence type="ECO:0000259" key="6">
    <source>
        <dbReference type="Pfam" id="PF01048"/>
    </source>
</evidence>
<dbReference type="InterPro" id="IPR035994">
    <property type="entry name" value="Nucleoside_phosphorylase_sf"/>
</dbReference>
<comment type="catalytic activity">
    <reaction evidence="5">
        <text>a purine 2'-deoxy-D-ribonucleoside + phosphate = a purine nucleobase + 2-deoxy-alpha-D-ribose 1-phosphate</text>
        <dbReference type="Rhea" id="RHEA:36431"/>
        <dbReference type="ChEBI" id="CHEBI:26386"/>
        <dbReference type="ChEBI" id="CHEBI:43474"/>
        <dbReference type="ChEBI" id="CHEBI:57259"/>
        <dbReference type="ChEBI" id="CHEBI:142361"/>
        <dbReference type="EC" id="2.4.2.1"/>
    </reaction>
</comment>
<feature type="binding site" description="in other chain" evidence="5">
    <location>
        <begin position="182"/>
        <end position="184"/>
    </location>
    <ligand>
        <name>a purine D-ribonucleoside</name>
        <dbReference type="ChEBI" id="CHEBI:142355"/>
        <note>ligand shared between dimeric partners</note>
    </ligand>
</feature>
<proteinExistence type="inferred from homology"/>
<keyword evidence="3 5" id="KW-0808">Transferase</keyword>
<dbReference type="InterPro" id="IPR018016">
    <property type="entry name" value="Nucleoside_phosphorylase_CS"/>
</dbReference>
<dbReference type="InterPro" id="IPR004402">
    <property type="entry name" value="DeoD-type"/>
</dbReference>
<comment type="subunit">
    <text evidence="5">Homohexamer; trimer of homodimers.</text>
</comment>
<dbReference type="EMBL" id="UFSM01000001">
    <property type="protein sequence ID" value="SUU90110.1"/>
    <property type="molecule type" value="Genomic_DNA"/>
</dbReference>
<dbReference type="PANTHER" id="PTHR43691">
    <property type="entry name" value="URIDINE PHOSPHORYLASE"/>
    <property type="match status" value="1"/>
</dbReference>
<feature type="active site" description="Proton donor" evidence="5">
    <location>
        <position position="207"/>
    </location>
</feature>
<dbReference type="EC" id="2.4.2.1" evidence="5"/>
<dbReference type="HAMAP" id="MF_01627">
    <property type="entry name" value="Pur_nucleosid_phosp"/>
    <property type="match status" value="1"/>
</dbReference>
<comment type="catalytic activity">
    <reaction evidence="5">
        <text>a purine D-ribonucleoside + phosphate = a purine nucleobase + alpha-D-ribose 1-phosphate</text>
        <dbReference type="Rhea" id="RHEA:19805"/>
        <dbReference type="ChEBI" id="CHEBI:26386"/>
        <dbReference type="ChEBI" id="CHEBI:43474"/>
        <dbReference type="ChEBI" id="CHEBI:57720"/>
        <dbReference type="ChEBI" id="CHEBI:142355"/>
        <dbReference type="EC" id="2.4.2.1"/>
    </reaction>
</comment>
<feature type="binding site" evidence="5">
    <location>
        <position position="45"/>
    </location>
    <ligand>
        <name>phosphate</name>
        <dbReference type="ChEBI" id="CHEBI:43474"/>
        <note>ligand shared between dimeric partners</note>
    </ligand>
</feature>
<dbReference type="SUPFAM" id="SSF53167">
    <property type="entry name" value="Purine and uridine phosphorylases"/>
    <property type="match status" value="1"/>
</dbReference>
<feature type="binding site" description="in other chain" evidence="5">
    <location>
        <position position="26"/>
    </location>
    <ligand>
        <name>phosphate</name>
        <dbReference type="ChEBI" id="CHEBI:43474"/>
        <note>ligand shared between dimeric partners</note>
    </ligand>
</feature>
<evidence type="ECO:0000313" key="7">
    <source>
        <dbReference type="EMBL" id="SUU90110.1"/>
    </source>
</evidence>
<dbReference type="RefSeq" id="WP_115732154.1">
    <property type="nucleotide sequence ID" value="NZ_BAAAVY010000002.1"/>
</dbReference>
<comment type="caution">
    <text evidence="5">Lacks conserved residue(s) required for the propagation of feature annotation.</text>
</comment>
<sequence>MQTTPHNEAKRGDYAETVLLPGDPQRTEWIAATFLENARCVNRVRGALAYTGRYRGHPISLHTTGIGAPSLAIYAHELLETYGAKTLIRVGTCGGLAEHVKLRSLVISQSSSGDSAINRQLFGVYDYAPSADFELLCRAAQRAGELGLDHHVGQTASSDVFYHPDVLGRFAGLRAHGALAVDMETNALYTVAARFGAKALSICTVVDSLVNGEDTDSTERQDLFADMVRLALDVATSSAPAGTAHGLPLR</sequence>
<evidence type="ECO:0000256" key="3">
    <source>
        <dbReference type="ARBA" id="ARBA00022679"/>
    </source>
</evidence>
<dbReference type="AlphaFoldDB" id="A0A380WMP2"/>
<dbReference type="GO" id="GO:0004850">
    <property type="term" value="F:uridine phosphorylase activity"/>
    <property type="evidence" value="ECO:0007669"/>
    <property type="project" value="UniProtKB-EC"/>
</dbReference>
<evidence type="ECO:0000256" key="5">
    <source>
        <dbReference type="HAMAP-Rule" id="MF_01627"/>
    </source>
</evidence>
<comment type="function">
    <text evidence="5">Catalyzes the reversible phosphorolytic breakdown of the N-glycosidic bond in the beta-(deoxy)ribonucleoside molecules, with the formation of the corresponding free purine bases and pentose-1-phosphate.</text>
</comment>
<dbReference type="Gene3D" id="3.40.50.1580">
    <property type="entry name" value="Nucleoside phosphorylase domain"/>
    <property type="match status" value="1"/>
</dbReference>